<keyword evidence="1" id="KW-0812">Transmembrane</keyword>
<dbReference type="InterPro" id="IPR035671">
    <property type="entry name" value="DsbD_gamma"/>
</dbReference>
<dbReference type="Proteomes" id="UP000663479">
    <property type="component" value="Chromosome"/>
</dbReference>
<protein>
    <submittedName>
        <fullName evidence="4">Thioredoxin family protein</fullName>
    </submittedName>
</protein>
<feature type="signal peptide" evidence="2">
    <location>
        <begin position="1"/>
        <end position="24"/>
    </location>
</feature>
<dbReference type="GO" id="GO:0045454">
    <property type="term" value="P:cell redox homeostasis"/>
    <property type="evidence" value="ECO:0007669"/>
    <property type="project" value="TreeGrafter"/>
</dbReference>
<keyword evidence="1" id="KW-1133">Transmembrane helix</keyword>
<dbReference type="Pfam" id="PF13899">
    <property type="entry name" value="Thioredoxin_7"/>
    <property type="match status" value="1"/>
</dbReference>
<evidence type="ECO:0000256" key="2">
    <source>
        <dbReference type="SAM" id="SignalP"/>
    </source>
</evidence>
<dbReference type="Pfam" id="PF11412">
    <property type="entry name" value="DsbD_N"/>
    <property type="match status" value="1"/>
</dbReference>
<gene>
    <name evidence="4" type="ORF">JDS37_03155</name>
</gene>
<dbReference type="SUPFAM" id="SSF52833">
    <property type="entry name" value="Thioredoxin-like"/>
    <property type="match status" value="1"/>
</dbReference>
<feature type="transmembrane region" description="Helical" evidence="1">
    <location>
        <begin position="469"/>
        <end position="495"/>
    </location>
</feature>
<evidence type="ECO:0000313" key="5">
    <source>
        <dbReference type="Proteomes" id="UP000663479"/>
    </source>
</evidence>
<dbReference type="InterPro" id="IPR036249">
    <property type="entry name" value="Thioredoxin-like_sf"/>
</dbReference>
<sequence length="716" mass="75955">MPRSIYRYCVLFYLALMLFPQIGAAQEFPGTSGETLIKSSLVAETNQPAAGTSSTLAVFMEPQSGWHGYWKQPGSIGLAPQFDWQLPDGVSVGDASFPVPHTLMTGDLMNHVFEHPYALLLPVEIDGSVAPGTPLPITVGLNYLACRADACVPEQSTLAITLTAGDGRITQERKARFNEWRRELPRPLGSQASFVTINDARLRVSIPLPASVTLNDPHLFVDTDNIVDPAAEQIFSREGDVLIVETQRANSWSSNSPPAAFEALLSLGTGTGLTLVSHSAEAPAAGTNGYQSASSSSSTTIASTTGEQGSPTLLLTAFFGALLGGVLLNIMPCVFPILSLKVLSLARLTGGQREARREALAYTAGVVIVCLILGATIIALRAVGTQVGWAFQLQDPRVILVLTLLTAAIGFNLAGLFELGSINAGGKLASQDGVAGAFWTGVLAAFVATPCSGPFMATALGAALVLPTFAALTVFAGLGLGIALPFLLLGFVPVLRRLLPRPGPWLANFRHIMAIPMFLTALALAWVLGRQLSNNGMIASLALIMLLAIGLWFTGLRQRSAKRLSWLPAGLAAGLALTGSVLVPGAFIPQAVDPNPLPSSADTRSLDFNANRLTELRQQGHAILVYFSADWCVTCKINEQRAINTPRTQQAFEQAEVITMKGDWTNGDPAITTFLEQHGRSGVPLYLWYAPGATEPEVLSQLLAPNTLSVLASQLD</sequence>
<evidence type="ECO:0000313" key="4">
    <source>
        <dbReference type="EMBL" id="QRL03972.1"/>
    </source>
</evidence>
<evidence type="ECO:0000259" key="3">
    <source>
        <dbReference type="Pfam" id="PF11412"/>
    </source>
</evidence>
<dbReference type="InterPro" id="IPR028250">
    <property type="entry name" value="DsbDN"/>
</dbReference>
<accession>A0AAP9ZMS3</accession>
<feature type="transmembrane region" description="Helical" evidence="1">
    <location>
        <begin position="507"/>
        <end position="529"/>
    </location>
</feature>
<name>A0AAP9ZMS3_9GAMM</name>
<feature type="transmembrane region" description="Helical" evidence="1">
    <location>
        <begin position="535"/>
        <end position="554"/>
    </location>
</feature>
<dbReference type="Gene3D" id="3.40.30.10">
    <property type="entry name" value="Glutaredoxin"/>
    <property type="match status" value="1"/>
</dbReference>
<feature type="chain" id="PRO_5043049470" evidence="2">
    <location>
        <begin position="25"/>
        <end position="716"/>
    </location>
</feature>
<feature type="transmembrane region" description="Helical" evidence="1">
    <location>
        <begin position="566"/>
        <end position="588"/>
    </location>
</feature>
<dbReference type="GO" id="GO:0015035">
    <property type="term" value="F:protein-disulfide reductase activity"/>
    <property type="evidence" value="ECO:0007669"/>
    <property type="project" value="TreeGrafter"/>
</dbReference>
<proteinExistence type="predicted"/>
<dbReference type="PANTHER" id="PTHR32234:SF3">
    <property type="entry name" value="SUPPRESSION OF COPPER SENSITIVITY PROTEIN"/>
    <property type="match status" value="1"/>
</dbReference>
<keyword evidence="2" id="KW-0732">Signal</keyword>
<organism evidence="4 5">
    <name type="scientific">Vreelandella venusta</name>
    <dbReference type="NCBI Taxonomy" id="44935"/>
    <lineage>
        <taxon>Bacteria</taxon>
        <taxon>Pseudomonadati</taxon>
        <taxon>Pseudomonadota</taxon>
        <taxon>Gammaproteobacteria</taxon>
        <taxon>Oceanospirillales</taxon>
        <taxon>Halomonadaceae</taxon>
        <taxon>Vreelandella</taxon>
    </lineage>
</organism>
<feature type="transmembrane region" description="Helical" evidence="1">
    <location>
        <begin position="399"/>
        <end position="422"/>
    </location>
</feature>
<feature type="domain" description="Thiol:disulfide interchange protein DsbD N-terminal" evidence="3">
    <location>
        <begin position="49"/>
        <end position="159"/>
    </location>
</feature>
<evidence type="ECO:0000256" key="1">
    <source>
        <dbReference type="SAM" id="Phobius"/>
    </source>
</evidence>
<dbReference type="AlphaFoldDB" id="A0AAP9ZMS3"/>
<dbReference type="EMBL" id="CP066539">
    <property type="protein sequence ID" value="QRL03972.1"/>
    <property type="molecule type" value="Genomic_DNA"/>
</dbReference>
<feature type="transmembrane region" description="Helical" evidence="1">
    <location>
        <begin position="359"/>
        <end position="379"/>
    </location>
</feature>
<keyword evidence="1" id="KW-0472">Membrane</keyword>
<dbReference type="RefSeq" id="WP_198350402.1">
    <property type="nucleotide sequence ID" value="NZ_BJUL01000011.1"/>
</dbReference>
<feature type="transmembrane region" description="Helical" evidence="1">
    <location>
        <begin position="434"/>
        <end position="457"/>
    </location>
</feature>
<dbReference type="PANTHER" id="PTHR32234">
    <property type="entry name" value="THIOL:DISULFIDE INTERCHANGE PROTEIN DSBD"/>
    <property type="match status" value="1"/>
</dbReference>
<dbReference type="CDD" id="cd02953">
    <property type="entry name" value="DsbDgamma"/>
    <property type="match status" value="1"/>
</dbReference>
<reference evidence="4" key="1">
    <citation type="submission" date="2020-12" db="EMBL/GenBank/DDBJ databases">
        <title>Genome reconstruction of Halomonas venusta strain DSM 4743.</title>
        <authorList>
            <person name="Aguirre-Garrido J.F."/>
            <person name="Hernandez-Soto L.M."/>
            <person name="Martinez-Abarca F."/>
        </authorList>
    </citation>
    <scope>NUCLEOTIDE SEQUENCE</scope>
    <source>
        <strain evidence="4">4743</strain>
    </source>
</reference>
<feature type="transmembrane region" description="Helical" evidence="1">
    <location>
        <begin position="313"/>
        <end position="338"/>
    </location>
</feature>